<gene>
    <name evidence="1" type="ORF">I4W93_012035</name>
</gene>
<evidence type="ECO:0000313" key="2">
    <source>
        <dbReference type="Proteomes" id="UP000663814"/>
    </source>
</evidence>
<accession>A0ABS7XC41</accession>
<sequence>MLKTNEKDRLYEVIIAMIGEDSSIKAYKSGFNEKTVAVVEEMIDAGAKCNANMKKLISDLLGASSTLTKGWLKKVLGSAKHNLDITELKGYGCLVSVKARWKTAIIYSTI</sequence>
<dbReference type="RefSeq" id="WP_205311544.1">
    <property type="nucleotide sequence ID" value="NZ_JAERPS020000004.1"/>
</dbReference>
<dbReference type="Proteomes" id="UP000663814">
    <property type="component" value="Unassembled WGS sequence"/>
</dbReference>
<proteinExistence type="predicted"/>
<name>A0ABS7XC41_9GAMM</name>
<comment type="caution">
    <text evidence="1">The sequence shown here is derived from an EMBL/GenBank/DDBJ whole genome shotgun (WGS) entry which is preliminary data.</text>
</comment>
<evidence type="ECO:0000313" key="1">
    <source>
        <dbReference type="EMBL" id="MBZ9612327.1"/>
    </source>
</evidence>
<reference evidence="1 2" key="1">
    <citation type="submission" date="2021-08" db="EMBL/GenBank/DDBJ databases">
        <title>Rheinheimera aquimaris sp. nov., isolated from seawater of the East Sea in Korea.</title>
        <authorList>
            <person name="Kim K.H."/>
            <person name="Wenting R."/>
            <person name="Kim K.R."/>
            <person name="Jeon C.O."/>
        </authorList>
    </citation>
    <scope>NUCLEOTIDE SEQUENCE [LARGE SCALE GENOMIC DNA]</scope>
    <source>
        <strain evidence="1 2">MA-13</strain>
    </source>
</reference>
<protein>
    <submittedName>
        <fullName evidence="1">Uncharacterized protein</fullName>
    </submittedName>
</protein>
<keyword evidence="2" id="KW-1185">Reference proteome</keyword>
<dbReference type="EMBL" id="JAERPS020000004">
    <property type="protein sequence ID" value="MBZ9612327.1"/>
    <property type="molecule type" value="Genomic_DNA"/>
</dbReference>
<organism evidence="1 2">
    <name type="scientific">Rheinheimera maricola</name>
    <dbReference type="NCBI Taxonomy" id="2793282"/>
    <lineage>
        <taxon>Bacteria</taxon>
        <taxon>Pseudomonadati</taxon>
        <taxon>Pseudomonadota</taxon>
        <taxon>Gammaproteobacteria</taxon>
        <taxon>Chromatiales</taxon>
        <taxon>Chromatiaceae</taxon>
        <taxon>Rheinheimera</taxon>
    </lineage>
</organism>